<organism evidence="1 2">
    <name type="scientific">Petropleomorpha daqingensis</name>
    <dbReference type="NCBI Taxonomy" id="2026353"/>
    <lineage>
        <taxon>Bacteria</taxon>
        <taxon>Bacillati</taxon>
        <taxon>Actinomycetota</taxon>
        <taxon>Actinomycetes</taxon>
        <taxon>Geodermatophilales</taxon>
        <taxon>Geodermatophilaceae</taxon>
        <taxon>Petropleomorpha</taxon>
    </lineage>
</organism>
<evidence type="ECO:0000313" key="1">
    <source>
        <dbReference type="EMBL" id="NYJ07118.1"/>
    </source>
</evidence>
<comment type="caution">
    <text evidence="1">The sequence shown here is derived from an EMBL/GenBank/DDBJ whole genome shotgun (WGS) entry which is preliminary data.</text>
</comment>
<keyword evidence="2" id="KW-1185">Reference proteome</keyword>
<dbReference type="Proteomes" id="UP000541969">
    <property type="component" value="Unassembled WGS sequence"/>
</dbReference>
<dbReference type="RefSeq" id="WP_179718736.1">
    <property type="nucleotide sequence ID" value="NZ_JACBZT010000001.1"/>
</dbReference>
<evidence type="ECO:0000313" key="2">
    <source>
        <dbReference type="Proteomes" id="UP000541969"/>
    </source>
</evidence>
<name>A0A853CLI4_9ACTN</name>
<dbReference type="Pfam" id="PF08922">
    <property type="entry name" value="DUF1905"/>
    <property type="match status" value="1"/>
</dbReference>
<dbReference type="InterPro" id="IPR015018">
    <property type="entry name" value="DUF1905"/>
</dbReference>
<proteinExistence type="predicted"/>
<accession>A0A853CLI4</accession>
<sequence length="68" mass="7396">MDVAFTAEVWHWGGGPPPFCFVTVPDDESRHLHAVVAAVTYGWGMVPVRADAGATVTVELSVDDGRWR</sequence>
<dbReference type="SUPFAM" id="SSF141694">
    <property type="entry name" value="AF2212/PG0164-like"/>
    <property type="match status" value="1"/>
</dbReference>
<dbReference type="EMBL" id="JACBZT010000001">
    <property type="protein sequence ID" value="NYJ07118.1"/>
    <property type="molecule type" value="Genomic_DNA"/>
</dbReference>
<reference evidence="1 2" key="1">
    <citation type="submission" date="2020-07" db="EMBL/GenBank/DDBJ databases">
        <title>Sequencing the genomes of 1000 actinobacteria strains.</title>
        <authorList>
            <person name="Klenk H.-P."/>
        </authorList>
    </citation>
    <scope>NUCLEOTIDE SEQUENCE [LARGE SCALE GENOMIC DNA]</scope>
    <source>
        <strain evidence="1 2">DSM 104001</strain>
    </source>
</reference>
<gene>
    <name evidence="1" type="ORF">GGQ55_003396</name>
</gene>
<dbReference type="AlphaFoldDB" id="A0A853CLI4"/>
<protein>
    <submittedName>
        <fullName evidence="1">Uncharacterized protein</fullName>
    </submittedName>
</protein>